<comment type="caution">
    <text evidence="3">The sequence shown here is derived from an EMBL/GenBank/DDBJ whole genome shotgun (WGS) entry which is preliminary data.</text>
</comment>
<dbReference type="InterPro" id="IPR046960">
    <property type="entry name" value="PPR_At4g14850-like_plant"/>
</dbReference>
<dbReference type="EMBL" id="SZYD01000003">
    <property type="protein sequence ID" value="KAD6794468.1"/>
    <property type="molecule type" value="Genomic_DNA"/>
</dbReference>
<dbReference type="GO" id="GO:0003723">
    <property type="term" value="F:RNA binding"/>
    <property type="evidence" value="ECO:0007669"/>
    <property type="project" value="InterPro"/>
</dbReference>
<evidence type="ECO:0000256" key="1">
    <source>
        <dbReference type="ARBA" id="ARBA00022737"/>
    </source>
</evidence>
<dbReference type="Gene3D" id="1.25.40.10">
    <property type="entry name" value="Tetratricopeptide repeat domain"/>
    <property type="match status" value="3"/>
</dbReference>
<accession>A0A5N6PKT0</accession>
<dbReference type="Pfam" id="PF13041">
    <property type="entry name" value="PPR_2"/>
    <property type="match status" value="1"/>
</dbReference>
<name>A0A5N6PKT0_9ASTR</name>
<sequence length="486" mass="53800">MSLSHSTTISVLAACIGLEEGTGYSSFTIILILSFVVMYDSNGVKLHTLQQVEETHHNKLELELKLMLLSSESLLQLLQRFMKSSVQMKQIHSVLITNGSLSTSNPSSFEWTTTLFYNTLIRAYLNLHLSQTTLLLFTHMLSHNIPPNAHTFTSITKAASSNLTPPLLFHKSIYAQALKRGVLADPFLQTSFIHLYAQSRNLFSACKVFDEMCEPCIVSCNAMLDGFCKNGEMGSAALFFESMPLKDVYSWTSFINGFVKNECYNSAIRIFQQMIMQRCLGDCFVKPNEATFVSVLSACANSTGVIGLSYGKQIHGYIIKNESRMSAFVGTALIYLYGKTDGLEYAMQVFENLVNKEVCTWNAIIGTLASNGKEKQAIDMFDKMIVEGQRPNEVTFVAVLTACARGELVELGLQIFNSMLAWFSIVPQMEHYGCVVDLLGRAGFVAEANDFMRKMPFEPDASVLGALLGACKLHGKPPAYSMVSAV</sequence>
<evidence type="ECO:0000313" key="3">
    <source>
        <dbReference type="EMBL" id="KAD6794468.1"/>
    </source>
</evidence>
<evidence type="ECO:0008006" key="5">
    <source>
        <dbReference type="Google" id="ProtNLM"/>
    </source>
</evidence>
<dbReference type="NCBIfam" id="TIGR00756">
    <property type="entry name" value="PPR"/>
    <property type="match status" value="3"/>
</dbReference>
<dbReference type="PANTHER" id="PTHR47926">
    <property type="entry name" value="PENTATRICOPEPTIDE REPEAT-CONTAINING PROTEIN"/>
    <property type="match status" value="1"/>
</dbReference>
<evidence type="ECO:0000313" key="4">
    <source>
        <dbReference type="Proteomes" id="UP000326396"/>
    </source>
</evidence>
<dbReference type="Pfam" id="PF02681">
    <property type="entry name" value="DUF212"/>
    <property type="match status" value="1"/>
</dbReference>
<dbReference type="GO" id="GO:0009451">
    <property type="term" value="P:RNA modification"/>
    <property type="evidence" value="ECO:0007669"/>
    <property type="project" value="InterPro"/>
</dbReference>
<dbReference type="InterPro" id="IPR011990">
    <property type="entry name" value="TPR-like_helical_dom_sf"/>
</dbReference>
<feature type="repeat" description="PPR" evidence="2">
    <location>
        <begin position="357"/>
        <end position="391"/>
    </location>
</feature>
<proteinExistence type="predicted"/>
<dbReference type="InterPro" id="IPR002885">
    <property type="entry name" value="PPR_rpt"/>
</dbReference>
<dbReference type="FunFam" id="1.25.40.10:FF:000242">
    <property type="entry name" value="Pentatricopeptide repeat-containing protein"/>
    <property type="match status" value="1"/>
</dbReference>
<dbReference type="InterPro" id="IPR003832">
    <property type="entry name" value="DUF212"/>
</dbReference>
<organism evidence="3 4">
    <name type="scientific">Mikania micrantha</name>
    <name type="common">bitter vine</name>
    <dbReference type="NCBI Taxonomy" id="192012"/>
    <lineage>
        <taxon>Eukaryota</taxon>
        <taxon>Viridiplantae</taxon>
        <taxon>Streptophyta</taxon>
        <taxon>Embryophyta</taxon>
        <taxon>Tracheophyta</taxon>
        <taxon>Spermatophyta</taxon>
        <taxon>Magnoliopsida</taxon>
        <taxon>eudicotyledons</taxon>
        <taxon>Gunneridae</taxon>
        <taxon>Pentapetalae</taxon>
        <taxon>asterids</taxon>
        <taxon>campanulids</taxon>
        <taxon>Asterales</taxon>
        <taxon>Asteraceae</taxon>
        <taxon>Asteroideae</taxon>
        <taxon>Heliantheae alliance</taxon>
        <taxon>Eupatorieae</taxon>
        <taxon>Mikania</taxon>
    </lineage>
</organism>
<keyword evidence="1" id="KW-0677">Repeat</keyword>
<dbReference type="OrthoDB" id="185373at2759"/>
<protein>
    <recommendedName>
        <fullName evidence="5">Pentatricopeptide repeat-containing protein</fullName>
    </recommendedName>
</protein>
<reference evidence="3 4" key="1">
    <citation type="submission" date="2019-05" db="EMBL/GenBank/DDBJ databases">
        <title>Mikania micrantha, genome provides insights into the molecular mechanism of rapid growth.</title>
        <authorList>
            <person name="Liu B."/>
        </authorList>
    </citation>
    <scope>NUCLEOTIDE SEQUENCE [LARGE SCALE GENOMIC DNA]</scope>
    <source>
        <strain evidence="3">NLD-2019</strain>
        <tissue evidence="3">Leaf</tissue>
    </source>
</reference>
<dbReference type="AlphaFoldDB" id="A0A5N6PKT0"/>
<dbReference type="Proteomes" id="UP000326396">
    <property type="component" value="Linkage Group LG11"/>
</dbReference>
<gene>
    <name evidence="3" type="ORF">E3N88_05364</name>
</gene>
<dbReference type="PROSITE" id="PS51375">
    <property type="entry name" value="PPR"/>
    <property type="match status" value="2"/>
</dbReference>
<dbReference type="Pfam" id="PF01535">
    <property type="entry name" value="PPR"/>
    <property type="match status" value="3"/>
</dbReference>
<keyword evidence="4" id="KW-1185">Reference proteome</keyword>
<evidence type="ECO:0000256" key="2">
    <source>
        <dbReference type="PROSITE-ProRule" id="PRU00708"/>
    </source>
</evidence>
<dbReference type="PANTHER" id="PTHR47926:SF348">
    <property type="entry name" value="PENTATRICOPEPTIDE REPEAT-CONTAINING PROTEIN"/>
    <property type="match status" value="1"/>
</dbReference>
<feature type="repeat" description="PPR" evidence="2">
    <location>
        <begin position="247"/>
        <end position="281"/>
    </location>
</feature>